<sequence>MKGPLIASVSLYASAALMVAELRGADGNEDTTNKPQCETPEPPFCNSSDYCFDADFLFIYNATSGLCEETEIDRRYHNGSNIFDTRFECVSTCSPTQGAPFCAESPLDVCNDTEICDEREWMFYNITSEQCEPYQYCGEGGPKTDYINGRYNDINCKFQCGGFSLTNVYGINKTEEAEG</sequence>
<organism evidence="2">
    <name type="scientific">Amblyomma cajennense</name>
    <name type="common">Cayenne tick</name>
    <name type="synonym">Acarus cajennensis</name>
    <dbReference type="NCBI Taxonomy" id="34607"/>
    <lineage>
        <taxon>Eukaryota</taxon>
        <taxon>Metazoa</taxon>
        <taxon>Ecdysozoa</taxon>
        <taxon>Arthropoda</taxon>
        <taxon>Chelicerata</taxon>
        <taxon>Arachnida</taxon>
        <taxon>Acari</taxon>
        <taxon>Parasitiformes</taxon>
        <taxon>Ixodida</taxon>
        <taxon>Ixodoidea</taxon>
        <taxon>Ixodidae</taxon>
        <taxon>Amblyomminae</taxon>
        <taxon>Amblyomma</taxon>
    </lineage>
</organism>
<evidence type="ECO:0000256" key="1">
    <source>
        <dbReference type="SAM" id="SignalP"/>
    </source>
</evidence>
<dbReference type="InterPro" id="IPR036880">
    <property type="entry name" value="Kunitz_BPTI_sf"/>
</dbReference>
<keyword evidence="1" id="KW-0732">Signal</keyword>
<dbReference type="AlphaFoldDB" id="A0A023FTK6"/>
<dbReference type="EMBL" id="GBBK01000444">
    <property type="protein sequence ID" value="JAC24038.1"/>
    <property type="molecule type" value="mRNA"/>
</dbReference>
<accession>A0A023FTK6</accession>
<protein>
    <submittedName>
        <fullName evidence="2">Putative serine proteinase inhibitor</fullName>
    </submittedName>
</protein>
<name>A0A023FTK6_AMBCJ</name>
<feature type="signal peptide" evidence="1">
    <location>
        <begin position="1"/>
        <end position="27"/>
    </location>
</feature>
<proteinExistence type="evidence at transcript level"/>
<feature type="chain" id="PRO_5001520211" evidence="1">
    <location>
        <begin position="28"/>
        <end position="179"/>
    </location>
</feature>
<reference evidence="2" key="1">
    <citation type="submission" date="2014-03" db="EMBL/GenBank/DDBJ databases">
        <title>The sialotranscriptome of Amblyomma triste, Amblyomma parvum and Amblyomma cajennense ticks, uncovered by 454-based RNA-seq.</title>
        <authorList>
            <person name="Garcia G.R."/>
            <person name="Gardinassi L.G."/>
            <person name="Ribeiro J.M."/>
            <person name="Anatriello E."/>
            <person name="Ferreira B.R."/>
            <person name="Moreira H.N."/>
            <person name="Mafra C."/>
            <person name="Olegario M.M."/>
            <person name="Szabo P.J."/>
            <person name="Miranda-Santos I.K."/>
            <person name="Maruyama S.R."/>
        </authorList>
    </citation>
    <scope>NUCLEOTIDE SEQUENCE</scope>
    <source>
        <strain evidence="2">Uberlandia</strain>
        <tissue evidence="2">Salivary glands</tissue>
    </source>
</reference>
<evidence type="ECO:0000313" key="2">
    <source>
        <dbReference type="EMBL" id="JAC24038.1"/>
    </source>
</evidence>
<dbReference type="SUPFAM" id="SSF57362">
    <property type="entry name" value="BPTI-like"/>
    <property type="match status" value="1"/>
</dbReference>
<dbReference type="GO" id="GO:0004867">
    <property type="term" value="F:serine-type endopeptidase inhibitor activity"/>
    <property type="evidence" value="ECO:0007669"/>
    <property type="project" value="InterPro"/>
</dbReference>